<evidence type="ECO:0000313" key="2">
    <source>
        <dbReference type="Proteomes" id="UP001151760"/>
    </source>
</evidence>
<sequence length="346" mass="38110">MEAGNPLRLDFNFWQTVNYMAVQEADYCGYFYFLQKRVCCMLLAACTSESILLLIILSAGRLVSAGRTIGSAGSYPFCWSYYDSAGSYPFCCERLLSLSCWTICVSAGRTMVLLDSRVHAGGYRSAVDSFLLIRGLDYSCLVGPCHKSRCGFCLVVSILPGVEMYLLLNSLRIAGKSPFSTLKELLHHVNGGHLLYFMDEKASQFHPHTVGIGFVAGSVIQTFQSGLRNHIVSHLPPNSCENGYSKDVSNPVCMAVTLQKPCRVCQFTTMIHVLEIGPGYCTPGCSCLLSFDDCFFWMLRLPVSAAVHVSAVLRCAGSVCSCCLHKYLLTTLFLLPLNPLALRRSI</sequence>
<protein>
    <submittedName>
        <fullName evidence="1">Uncharacterized protein</fullName>
    </submittedName>
</protein>
<evidence type="ECO:0000313" key="1">
    <source>
        <dbReference type="EMBL" id="GJS64428.1"/>
    </source>
</evidence>
<reference evidence="1" key="2">
    <citation type="submission" date="2022-01" db="EMBL/GenBank/DDBJ databases">
        <authorList>
            <person name="Yamashiro T."/>
            <person name="Shiraishi A."/>
            <person name="Satake H."/>
            <person name="Nakayama K."/>
        </authorList>
    </citation>
    <scope>NUCLEOTIDE SEQUENCE</scope>
</reference>
<comment type="caution">
    <text evidence="1">The sequence shown here is derived from an EMBL/GenBank/DDBJ whole genome shotgun (WGS) entry which is preliminary data.</text>
</comment>
<accession>A0ABQ4XHK2</accession>
<name>A0ABQ4XHK2_9ASTR</name>
<proteinExistence type="predicted"/>
<dbReference type="Proteomes" id="UP001151760">
    <property type="component" value="Unassembled WGS sequence"/>
</dbReference>
<dbReference type="EMBL" id="BQNB010009504">
    <property type="protein sequence ID" value="GJS64428.1"/>
    <property type="molecule type" value="Genomic_DNA"/>
</dbReference>
<organism evidence="1 2">
    <name type="scientific">Tanacetum coccineum</name>
    <dbReference type="NCBI Taxonomy" id="301880"/>
    <lineage>
        <taxon>Eukaryota</taxon>
        <taxon>Viridiplantae</taxon>
        <taxon>Streptophyta</taxon>
        <taxon>Embryophyta</taxon>
        <taxon>Tracheophyta</taxon>
        <taxon>Spermatophyta</taxon>
        <taxon>Magnoliopsida</taxon>
        <taxon>eudicotyledons</taxon>
        <taxon>Gunneridae</taxon>
        <taxon>Pentapetalae</taxon>
        <taxon>asterids</taxon>
        <taxon>campanulids</taxon>
        <taxon>Asterales</taxon>
        <taxon>Asteraceae</taxon>
        <taxon>Asteroideae</taxon>
        <taxon>Anthemideae</taxon>
        <taxon>Anthemidinae</taxon>
        <taxon>Tanacetum</taxon>
    </lineage>
</organism>
<keyword evidence="2" id="KW-1185">Reference proteome</keyword>
<reference evidence="1" key="1">
    <citation type="journal article" date="2022" name="Int. J. Mol. Sci.">
        <title>Draft Genome of Tanacetum Coccineum: Genomic Comparison of Closely Related Tanacetum-Family Plants.</title>
        <authorList>
            <person name="Yamashiro T."/>
            <person name="Shiraishi A."/>
            <person name="Nakayama K."/>
            <person name="Satake H."/>
        </authorList>
    </citation>
    <scope>NUCLEOTIDE SEQUENCE</scope>
</reference>
<gene>
    <name evidence="1" type="ORF">Tco_0678992</name>
</gene>